<evidence type="ECO:0000313" key="3">
    <source>
        <dbReference type="Proteomes" id="UP001597114"/>
    </source>
</evidence>
<feature type="compositionally biased region" description="Acidic residues" evidence="1">
    <location>
        <begin position="43"/>
        <end position="53"/>
    </location>
</feature>
<accession>A0ABW4F4X0</accession>
<name>A0ABW4F4X0_9PSEU</name>
<evidence type="ECO:0000313" key="2">
    <source>
        <dbReference type="EMBL" id="MFD1521439.1"/>
    </source>
</evidence>
<feature type="region of interest" description="Disordered" evidence="1">
    <location>
        <begin position="1"/>
        <end position="53"/>
    </location>
</feature>
<evidence type="ECO:0008006" key="4">
    <source>
        <dbReference type="Google" id="ProtNLM"/>
    </source>
</evidence>
<keyword evidence="3" id="KW-1185">Reference proteome</keyword>
<dbReference type="EMBL" id="JBHUCO010000035">
    <property type="protein sequence ID" value="MFD1521439.1"/>
    <property type="molecule type" value="Genomic_DNA"/>
</dbReference>
<proteinExistence type="predicted"/>
<protein>
    <recommendedName>
        <fullName evidence="4">Cytoplasmic protein</fullName>
    </recommendedName>
</protein>
<dbReference type="Proteomes" id="UP001597114">
    <property type="component" value="Unassembled WGS sequence"/>
</dbReference>
<gene>
    <name evidence="2" type="ORF">ACFSJD_28335</name>
</gene>
<evidence type="ECO:0000256" key="1">
    <source>
        <dbReference type="SAM" id="MobiDB-lite"/>
    </source>
</evidence>
<reference evidence="3" key="1">
    <citation type="journal article" date="2019" name="Int. J. Syst. Evol. Microbiol.">
        <title>The Global Catalogue of Microorganisms (GCM) 10K type strain sequencing project: providing services to taxonomists for standard genome sequencing and annotation.</title>
        <authorList>
            <consortium name="The Broad Institute Genomics Platform"/>
            <consortium name="The Broad Institute Genome Sequencing Center for Infectious Disease"/>
            <person name="Wu L."/>
            <person name="Ma J."/>
        </authorList>
    </citation>
    <scope>NUCLEOTIDE SEQUENCE [LARGE SCALE GENOMIC DNA]</scope>
    <source>
        <strain evidence="3">CCM 7043</strain>
    </source>
</reference>
<organism evidence="2 3">
    <name type="scientific">Pseudonocardia yunnanensis</name>
    <dbReference type="NCBI Taxonomy" id="58107"/>
    <lineage>
        <taxon>Bacteria</taxon>
        <taxon>Bacillati</taxon>
        <taxon>Actinomycetota</taxon>
        <taxon>Actinomycetes</taxon>
        <taxon>Pseudonocardiales</taxon>
        <taxon>Pseudonocardiaceae</taxon>
        <taxon>Pseudonocardia</taxon>
    </lineage>
</organism>
<dbReference type="RefSeq" id="WP_379659256.1">
    <property type="nucleotide sequence ID" value="NZ_JBHUCO010000035.1"/>
</dbReference>
<comment type="caution">
    <text evidence="2">The sequence shown here is derived from an EMBL/GenBank/DDBJ whole genome shotgun (WGS) entry which is preliminary data.</text>
</comment>
<sequence>MRPPRPNRAVPDRGDDLLTGRGDPTIEPSDLTDQLDREPPPGDPEDITLPDPA</sequence>